<comment type="caution">
    <text evidence="4">The sequence shown here is derived from an EMBL/GenBank/DDBJ whole genome shotgun (WGS) entry which is preliminary data.</text>
</comment>
<feature type="signal peptide" evidence="2">
    <location>
        <begin position="1"/>
        <end position="22"/>
    </location>
</feature>
<protein>
    <submittedName>
        <fullName evidence="4">Serine hydrolase</fullName>
    </submittedName>
</protein>
<evidence type="ECO:0000259" key="3">
    <source>
        <dbReference type="Pfam" id="PF13354"/>
    </source>
</evidence>
<dbReference type="PANTHER" id="PTHR35333:SF5">
    <property type="entry name" value="CONSERVED LIPOPROTEIN LPQF-RELATED"/>
    <property type="match status" value="1"/>
</dbReference>
<dbReference type="PANTHER" id="PTHR35333">
    <property type="entry name" value="BETA-LACTAMASE"/>
    <property type="match status" value="1"/>
</dbReference>
<keyword evidence="5" id="KW-1185">Reference proteome</keyword>
<dbReference type="InterPro" id="IPR012338">
    <property type="entry name" value="Beta-lactam/transpept-like"/>
</dbReference>
<name>A0A845AXB6_9SPHN</name>
<dbReference type="EMBL" id="WTYL01000001">
    <property type="protein sequence ID" value="MXP43651.1"/>
    <property type="molecule type" value="Genomic_DNA"/>
</dbReference>
<keyword evidence="2" id="KW-0732">Signal</keyword>
<organism evidence="4 5">
    <name type="scientific">Allopontixanthobacter sediminis</name>
    <dbReference type="NCBI Taxonomy" id="1689985"/>
    <lineage>
        <taxon>Bacteria</taxon>
        <taxon>Pseudomonadati</taxon>
        <taxon>Pseudomonadota</taxon>
        <taxon>Alphaproteobacteria</taxon>
        <taxon>Sphingomonadales</taxon>
        <taxon>Erythrobacteraceae</taxon>
        <taxon>Allopontixanthobacter</taxon>
    </lineage>
</organism>
<reference evidence="4 5" key="1">
    <citation type="submission" date="2019-12" db="EMBL/GenBank/DDBJ databases">
        <title>Genomic-based taxomic classification of the family Erythrobacteraceae.</title>
        <authorList>
            <person name="Xu L."/>
        </authorList>
    </citation>
    <scope>NUCLEOTIDE SEQUENCE [LARGE SCALE GENOMIC DNA]</scope>
    <source>
        <strain evidence="4 5">KCTC 42453</strain>
    </source>
</reference>
<evidence type="ECO:0000313" key="5">
    <source>
        <dbReference type="Proteomes" id="UP000431922"/>
    </source>
</evidence>
<feature type="chain" id="PRO_5032311767" evidence="2">
    <location>
        <begin position="23"/>
        <end position="430"/>
    </location>
</feature>
<feature type="domain" description="Beta-lactamase class A catalytic" evidence="3">
    <location>
        <begin position="152"/>
        <end position="261"/>
    </location>
</feature>
<dbReference type="Pfam" id="PF13354">
    <property type="entry name" value="Beta-lactamase2"/>
    <property type="match status" value="1"/>
</dbReference>
<evidence type="ECO:0000256" key="1">
    <source>
        <dbReference type="ARBA" id="ARBA00001526"/>
    </source>
</evidence>
<dbReference type="SUPFAM" id="SSF56601">
    <property type="entry name" value="beta-lactamase/transpeptidase-like"/>
    <property type="match status" value="1"/>
</dbReference>
<dbReference type="InterPro" id="IPR045155">
    <property type="entry name" value="Beta-lactam_cat"/>
</dbReference>
<proteinExistence type="predicted"/>
<dbReference type="GO" id="GO:0046677">
    <property type="term" value="P:response to antibiotic"/>
    <property type="evidence" value="ECO:0007669"/>
    <property type="project" value="InterPro"/>
</dbReference>
<comment type="catalytic activity">
    <reaction evidence="1">
        <text>a beta-lactam + H2O = a substituted beta-amino acid</text>
        <dbReference type="Rhea" id="RHEA:20401"/>
        <dbReference type="ChEBI" id="CHEBI:15377"/>
        <dbReference type="ChEBI" id="CHEBI:35627"/>
        <dbReference type="ChEBI" id="CHEBI:140347"/>
        <dbReference type="EC" id="3.5.2.6"/>
    </reaction>
</comment>
<keyword evidence="4" id="KW-0378">Hydrolase</keyword>
<dbReference type="AlphaFoldDB" id="A0A845AXB6"/>
<dbReference type="Gene3D" id="3.40.710.10">
    <property type="entry name" value="DD-peptidase/beta-lactamase superfamily"/>
    <property type="match status" value="1"/>
</dbReference>
<dbReference type="GO" id="GO:0008800">
    <property type="term" value="F:beta-lactamase activity"/>
    <property type="evidence" value="ECO:0007669"/>
    <property type="project" value="UniProtKB-EC"/>
</dbReference>
<dbReference type="InterPro" id="IPR000871">
    <property type="entry name" value="Beta-lactam_class-A"/>
</dbReference>
<evidence type="ECO:0000313" key="4">
    <source>
        <dbReference type="EMBL" id="MXP43651.1"/>
    </source>
</evidence>
<dbReference type="Proteomes" id="UP000431922">
    <property type="component" value="Unassembled WGS sequence"/>
</dbReference>
<sequence>MRTLMTALALSAAAITIQPAFAQETEVQVPETVFQQRSEDVISVLRGEMPAADVFAAGFLAAVPAEQLTALMTQMEAQFGPLAGLEEAKEQSGTSGIIALRFEKALVRGPLTLDSTPDNKVIGLLLNDIQPLNDSVAAITADIEALPGDVSVLYAPLEGGSNPILSVDPDRQMAIGSTFKLYILAALARQVAAGERSWADVVTLDRKSLPSGQMQNWPEGSPVTLHTLATMMISISDNTATDILLHTVGRDAVEAELVQSGHSDPARALPFLSTLETFGLKGSPENLAKYVGAGEDGKRRILADFEDDVVGRPDRISPPRFTEPTAIDTVEWFASGEDLRKLMQRIADLPDPTARKIISVNQAMPKTRREEWQYVGYKGGSEPGVLNLTWLLQDDADKWYILAMSWNNPAAEVTATDFEMLAQRILPLRR</sequence>
<gene>
    <name evidence="4" type="ORF">GRI65_04165</name>
</gene>
<accession>A0A845AXB6</accession>
<evidence type="ECO:0000256" key="2">
    <source>
        <dbReference type="SAM" id="SignalP"/>
    </source>
</evidence>
<dbReference type="GO" id="GO:0030655">
    <property type="term" value="P:beta-lactam antibiotic catabolic process"/>
    <property type="evidence" value="ECO:0007669"/>
    <property type="project" value="InterPro"/>
</dbReference>